<evidence type="ECO:0008006" key="3">
    <source>
        <dbReference type="Google" id="ProtNLM"/>
    </source>
</evidence>
<dbReference type="Proteomes" id="UP001482620">
    <property type="component" value="Unassembled WGS sequence"/>
</dbReference>
<organism evidence="1 2">
    <name type="scientific">Ilyodon furcidens</name>
    <name type="common">goldbreast splitfin</name>
    <dbReference type="NCBI Taxonomy" id="33524"/>
    <lineage>
        <taxon>Eukaryota</taxon>
        <taxon>Metazoa</taxon>
        <taxon>Chordata</taxon>
        <taxon>Craniata</taxon>
        <taxon>Vertebrata</taxon>
        <taxon>Euteleostomi</taxon>
        <taxon>Actinopterygii</taxon>
        <taxon>Neopterygii</taxon>
        <taxon>Teleostei</taxon>
        <taxon>Neoteleostei</taxon>
        <taxon>Acanthomorphata</taxon>
        <taxon>Ovalentaria</taxon>
        <taxon>Atherinomorphae</taxon>
        <taxon>Cyprinodontiformes</taxon>
        <taxon>Goodeidae</taxon>
        <taxon>Ilyodon</taxon>
    </lineage>
</organism>
<sequence>MRYQTSVCKSMISWPTRGIVALVFSHSTVCSSRGEAATVSSSFLTQDGGEWGLRMPSHALLLGVCCLSWGRGYDEKACHFYISQKSLPKVGKTNSRFQELVSCMFLELSLLKRN</sequence>
<protein>
    <recommendedName>
        <fullName evidence="3">Secreted protein</fullName>
    </recommendedName>
</protein>
<gene>
    <name evidence="1" type="ORF">ILYODFUR_024558</name>
</gene>
<reference evidence="1 2" key="1">
    <citation type="submission" date="2021-06" db="EMBL/GenBank/DDBJ databases">
        <authorList>
            <person name="Palmer J.M."/>
        </authorList>
    </citation>
    <scope>NUCLEOTIDE SEQUENCE [LARGE SCALE GENOMIC DNA]</scope>
    <source>
        <strain evidence="2">if_2019</strain>
        <tissue evidence="1">Muscle</tissue>
    </source>
</reference>
<comment type="caution">
    <text evidence="1">The sequence shown here is derived from an EMBL/GenBank/DDBJ whole genome shotgun (WGS) entry which is preliminary data.</text>
</comment>
<keyword evidence="2" id="KW-1185">Reference proteome</keyword>
<evidence type="ECO:0000313" key="1">
    <source>
        <dbReference type="EMBL" id="MEQ2248967.1"/>
    </source>
</evidence>
<accession>A0ABV0UWP1</accession>
<evidence type="ECO:0000313" key="2">
    <source>
        <dbReference type="Proteomes" id="UP001482620"/>
    </source>
</evidence>
<proteinExistence type="predicted"/>
<name>A0ABV0UWP1_9TELE</name>
<dbReference type="EMBL" id="JAHRIQ010084016">
    <property type="protein sequence ID" value="MEQ2248967.1"/>
    <property type="molecule type" value="Genomic_DNA"/>
</dbReference>